<protein>
    <submittedName>
        <fullName evidence="1">Uncharacterized protein</fullName>
    </submittedName>
</protein>
<sequence length="130" mass="15392">MDANTYTMSTIQIPRRDARLTRLDPTVTPYRRLHMPVTRCEDWLPVIARKWLGGVRPRPVHPQRELELRAFVKAKVHMFLFPAMRPPDYNIELVRICALASARQPKVYRLRQDSVTSSEERLAEIRRRRS</sequence>
<organism evidence="1 2">
    <name type="scientific">Micromonospora saelicesensis</name>
    <dbReference type="NCBI Taxonomy" id="285676"/>
    <lineage>
        <taxon>Bacteria</taxon>
        <taxon>Bacillati</taxon>
        <taxon>Actinomycetota</taxon>
        <taxon>Actinomycetes</taxon>
        <taxon>Micromonosporales</taxon>
        <taxon>Micromonosporaceae</taxon>
        <taxon>Micromonospora</taxon>
    </lineage>
</organism>
<comment type="caution">
    <text evidence="1">The sequence shown here is derived from an EMBL/GenBank/DDBJ whole genome shotgun (WGS) entry which is preliminary data.</text>
</comment>
<evidence type="ECO:0000313" key="2">
    <source>
        <dbReference type="Proteomes" id="UP000249419"/>
    </source>
</evidence>
<proteinExistence type="predicted"/>
<name>A0A328NR11_9ACTN</name>
<dbReference type="EMBL" id="PYAG01000005">
    <property type="protein sequence ID" value="RAO37466.1"/>
    <property type="molecule type" value="Genomic_DNA"/>
</dbReference>
<evidence type="ECO:0000313" key="1">
    <source>
        <dbReference type="EMBL" id="RAO37466.1"/>
    </source>
</evidence>
<reference evidence="1 2" key="1">
    <citation type="submission" date="2018-03" db="EMBL/GenBank/DDBJ databases">
        <title>Defining the species Micromonospora saelicesensis and Micromonospora noduli under the framework of genomics.</title>
        <authorList>
            <person name="Riesco R."/>
            <person name="Trujillo M.E."/>
        </authorList>
    </citation>
    <scope>NUCLEOTIDE SEQUENCE [LARGE SCALE GENOMIC DNA]</scope>
    <source>
        <strain evidence="1 2">PSN13</strain>
    </source>
</reference>
<gene>
    <name evidence="1" type="ORF">PSN13_01448</name>
</gene>
<dbReference type="Proteomes" id="UP000249419">
    <property type="component" value="Unassembled WGS sequence"/>
</dbReference>
<accession>A0A328NR11</accession>
<dbReference type="AlphaFoldDB" id="A0A328NR11"/>